<proteinExistence type="inferred from homology"/>
<evidence type="ECO:0000256" key="4">
    <source>
        <dbReference type="ARBA" id="ARBA00022989"/>
    </source>
</evidence>
<feature type="transmembrane region" description="Helical" evidence="6">
    <location>
        <begin position="69"/>
        <end position="89"/>
    </location>
</feature>
<dbReference type="AlphaFoldDB" id="C3JB18"/>
<feature type="transmembrane region" description="Helical" evidence="6">
    <location>
        <begin position="180"/>
        <end position="199"/>
    </location>
</feature>
<keyword evidence="3 6" id="KW-0812">Transmembrane</keyword>
<dbReference type="EMBL" id="ACNN01000023">
    <property type="protein sequence ID" value="EEN82620.1"/>
    <property type="molecule type" value="Genomic_DNA"/>
</dbReference>
<evidence type="ECO:0000256" key="3">
    <source>
        <dbReference type="ARBA" id="ARBA00022692"/>
    </source>
</evidence>
<evidence type="ECO:0000256" key="1">
    <source>
        <dbReference type="ARBA" id="ARBA00004141"/>
    </source>
</evidence>
<feature type="transmembrane region" description="Helical" evidence="6">
    <location>
        <begin position="220"/>
        <end position="243"/>
    </location>
</feature>
<sequence length="248" mass="27467">MDNQNLTPPPYREDVVSQAPEVIVETADVAKLFTKVFYWMAGALGLTALTAFLVYSSESMMMTILMNRWLMWGLFIAELGLVMGLSAAIHKVSFSTAVLMMAVYSVLNGVTLSVIFLVYTYSSIAMAFVISAGMFAVMAIVGTVTKRDLSSWRSILLMALVGLIIASVVNLFLHSSTMEWIISLVGVVLFAILTVYDTQKIRRLLIEKNGLVSEEGMHKIALLGSLELYLDFINIFLFVLRLLGGNRR</sequence>
<comment type="caution">
    <text evidence="7">The sequence shown here is derived from an EMBL/GenBank/DDBJ whole genome shotgun (WGS) entry which is preliminary data.</text>
</comment>
<dbReference type="CDD" id="cd10432">
    <property type="entry name" value="BI-1-like_bacterial"/>
    <property type="match status" value="1"/>
</dbReference>
<comment type="subcellular location">
    <subcellularLocation>
        <location evidence="1">Membrane</location>
        <topology evidence="1">Multi-pass membrane protein</topology>
    </subcellularLocation>
</comment>
<feature type="transmembrane region" description="Helical" evidence="6">
    <location>
        <begin position="96"/>
        <end position="118"/>
    </location>
</feature>
<dbReference type="eggNOG" id="COG0670">
    <property type="taxonomic scope" value="Bacteria"/>
</dbReference>
<feature type="transmembrane region" description="Helical" evidence="6">
    <location>
        <begin position="124"/>
        <end position="143"/>
    </location>
</feature>
<name>C3JB18_POREA</name>
<evidence type="ECO:0000313" key="8">
    <source>
        <dbReference type="Proteomes" id="UP000004295"/>
    </source>
</evidence>
<dbReference type="RefSeq" id="WP_004333877.1">
    <property type="nucleotide sequence ID" value="NZ_ACNN01000023.1"/>
</dbReference>
<evidence type="ECO:0000256" key="2">
    <source>
        <dbReference type="ARBA" id="ARBA00010350"/>
    </source>
</evidence>
<feature type="transmembrane region" description="Helical" evidence="6">
    <location>
        <begin position="155"/>
        <end position="174"/>
    </location>
</feature>
<gene>
    <name evidence="7" type="ORF">POREN0001_0848</name>
</gene>
<dbReference type="GO" id="GO:0005886">
    <property type="term" value="C:plasma membrane"/>
    <property type="evidence" value="ECO:0007669"/>
    <property type="project" value="TreeGrafter"/>
</dbReference>
<comment type="similarity">
    <text evidence="2 6">Belongs to the BI1 family.</text>
</comment>
<keyword evidence="5 6" id="KW-0472">Membrane</keyword>
<dbReference type="GeneID" id="93365036"/>
<evidence type="ECO:0000256" key="5">
    <source>
        <dbReference type="ARBA" id="ARBA00023136"/>
    </source>
</evidence>
<dbReference type="InterPro" id="IPR006214">
    <property type="entry name" value="Bax_inhibitor_1-related"/>
</dbReference>
<dbReference type="PANTHER" id="PTHR23291:SF50">
    <property type="entry name" value="PROTEIN LIFEGUARD 4"/>
    <property type="match status" value="1"/>
</dbReference>
<reference evidence="7 8" key="1">
    <citation type="submission" date="2009-04" db="EMBL/GenBank/DDBJ databases">
        <authorList>
            <person name="Sebastian Y."/>
            <person name="Madupu R."/>
            <person name="Durkin A.S."/>
            <person name="Torralba M."/>
            <person name="Methe B."/>
            <person name="Sutton G.G."/>
            <person name="Strausberg R.L."/>
            <person name="Nelson K.E."/>
        </authorList>
    </citation>
    <scope>NUCLEOTIDE SEQUENCE [LARGE SCALE GENOMIC DNA]</scope>
    <source>
        <strain evidence="8">ATCC 35406 / BCRC 14492 / JCM 8526 / NCTC 13058 / HG 370</strain>
    </source>
</reference>
<keyword evidence="4 6" id="KW-1133">Transmembrane helix</keyword>
<organism evidence="7 8">
    <name type="scientific">Porphyromonas endodontalis (strain ATCC 35406 / DSM 24491 / JCM 8526 / CCUG 16442 / BCRC 14492 / NCTC 13058 / HG 370)</name>
    <name type="common">Bacteroides endodontalis</name>
    <dbReference type="NCBI Taxonomy" id="553175"/>
    <lineage>
        <taxon>Bacteria</taxon>
        <taxon>Pseudomonadati</taxon>
        <taxon>Bacteroidota</taxon>
        <taxon>Bacteroidia</taxon>
        <taxon>Bacteroidales</taxon>
        <taxon>Porphyromonadaceae</taxon>
        <taxon>Porphyromonas</taxon>
    </lineage>
</organism>
<dbReference type="STRING" id="553175.POREN0001_0848"/>
<feature type="transmembrane region" description="Helical" evidence="6">
    <location>
        <begin position="36"/>
        <end position="57"/>
    </location>
</feature>
<dbReference type="Pfam" id="PF01027">
    <property type="entry name" value="Bax1-I"/>
    <property type="match status" value="1"/>
</dbReference>
<dbReference type="PANTHER" id="PTHR23291">
    <property type="entry name" value="BAX INHIBITOR-RELATED"/>
    <property type="match status" value="1"/>
</dbReference>
<protein>
    <submittedName>
        <fullName evidence="7">Uncharacterized protein</fullName>
    </submittedName>
</protein>
<accession>C3JB18</accession>
<evidence type="ECO:0000256" key="6">
    <source>
        <dbReference type="RuleBase" id="RU004379"/>
    </source>
</evidence>
<evidence type="ECO:0000313" key="7">
    <source>
        <dbReference type="EMBL" id="EEN82620.1"/>
    </source>
</evidence>
<dbReference type="Proteomes" id="UP000004295">
    <property type="component" value="Unassembled WGS sequence"/>
</dbReference>
<keyword evidence="8" id="KW-1185">Reference proteome</keyword>